<dbReference type="InterPro" id="IPR025322">
    <property type="entry name" value="PADRE_dom"/>
</dbReference>
<dbReference type="EnsemblPlants" id="Kaladp0779s0013.1.v1.1">
    <property type="protein sequence ID" value="Kaladp0779s0013.1.v1.1.CDS.1"/>
    <property type="gene ID" value="Kaladp0779s0013.v1.1"/>
</dbReference>
<protein>
    <submittedName>
        <fullName evidence="1">Uncharacterized protein</fullName>
    </submittedName>
</protein>
<keyword evidence="2" id="KW-1185">Reference proteome</keyword>
<accession>A0A7N0VGN5</accession>
<proteinExistence type="predicted"/>
<sequence length="165" mass="18453">MGNYASCTLMSKRATSRAVKVILPTGDLRQLKEEMKAAELMMEFPSHFLANSCSLQIGRRFSALSADEDLELGNVYLMFPMRRLSSVVKAGDLAVLFAAARMRLVVVEKEEEEEEGGDVNKRGGTGSVCNLEEVEGLFEEEFKHRLSMCRSRKPKLETIKEEAIS</sequence>
<evidence type="ECO:0000313" key="2">
    <source>
        <dbReference type="Proteomes" id="UP000594263"/>
    </source>
</evidence>
<dbReference type="Proteomes" id="UP000594263">
    <property type="component" value="Unplaced"/>
</dbReference>
<dbReference type="OMA" id="AMPRISD"/>
<dbReference type="PANTHER" id="PTHR33052">
    <property type="entry name" value="DUF4228 DOMAIN PROTEIN-RELATED"/>
    <property type="match status" value="1"/>
</dbReference>
<evidence type="ECO:0000313" key="1">
    <source>
        <dbReference type="EnsemblPlants" id="Kaladp0779s0013.1.v1.1.CDS.1"/>
    </source>
</evidence>
<organism evidence="1 2">
    <name type="scientific">Kalanchoe fedtschenkoi</name>
    <name type="common">Lavender scallops</name>
    <name type="synonym">South American air plant</name>
    <dbReference type="NCBI Taxonomy" id="63787"/>
    <lineage>
        <taxon>Eukaryota</taxon>
        <taxon>Viridiplantae</taxon>
        <taxon>Streptophyta</taxon>
        <taxon>Embryophyta</taxon>
        <taxon>Tracheophyta</taxon>
        <taxon>Spermatophyta</taxon>
        <taxon>Magnoliopsida</taxon>
        <taxon>eudicotyledons</taxon>
        <taxon>Gunneridae</taxon>
        <taxon>Pentapetalae</taxon>
        <taxon>Saxifragales</taxon>
        <taxon>Crassulaceae</taxon>
        <taxon>Kalanchoe</taxon>
    </lineage>
</organism>
<dbReference type="Gramene" id="Kaladp0779s0013.1.v1.1">
    <property type="protein sequence ID" value="Kaladp0779s0013.1.v1.1.CDS.1"/>
    <property type="gene ID" value="Kaladp0779s0013.v1.1"/>
</dbReference>
<name>A0A7N0VGN5_KALFE</name>
<reference evidence="1" key="1">
    <citation type="submission" date="2021-01" db="UniProtKB">
        <authorList>
            <consortium name="EnsemblPlants"/>
        </authorList>
    </citation>
    <scope>IDENTIFICATION</scope>
</reference>
<dbReference type="Pfam" id="PF14009">
    <property type="entry name" value="PADRE"/>
    <property type="match status" value="1"/>
</dbReference>
<dbReference type="AlphaFoldDB" id="A0A7N0VGN5"/>